<evidence type="ECO:0000313" key="3">
    <source>
        <dbReference type="Proteomes" id="UP000250043"/>
    </source>
</evidence>
<evidence type="ECO:0000313" key="2">
    <source>
        <dbReference type="EMBL" id="OCH88738.1"/>
    </source>
</evidence>
<organism evidence="2 3">
    <name type="scientific">Obba rivulosa</name>
    <dbReference type="NCBI Taxonomy" id="1052685"/>
    <lineage>
        <taxon>Eukaryota</taxon>
        <taxon>Fungi</taxon>
        <taxon>Dikarya</taxon>
        <taxon>Basidiomycota</taxon>
        <taxon>Agaricomycotina</taxon>
        <taxon>Agaricomycetes</taxon>
        <taxon>Polyporales</taxon>
        <taxon>Gelatoporiaceae</taxon>
        <taxon>Obba</taxon>
    </lineage>
</organism>
<reference evidence="2 3" key="1">
    <citation type="submission" date="2016-07" db="EMBL/GenBank/DDBJ databases">
        <title>Draft genome of the white-rot fungus Obba rivulosa 3A-2.</title>
        <authorList>
            <consortium name="DOE Joint Genome Institute"/>
            <person name="Miettinen O."/>
            <person name="Riley R."/>
            <person name="Acob R."/>
            <person name="Barry K."/>
            <person name="Cullen D."/>
            <person name="De Vries R."/>
            <person name="Hainaut M."/>
            <person name="Hatakka A."/>
            <person name="Henrissat B."/>
            <person name="Hilden K."/>
            <person name="Kuo R."/>
            <person name="Labutti K."/>
            <person name="Lipzen A."/>
            <person name="Makela M.R."/>
            <person name="Sandor L."/>
            <person name="Spatafora J.W."/>
            <person name="Grigoriev I.V."/>
            <person name="Hibbett D.S."/>
        </authorList>
    </citation>
    <scope>NUCLEOTIDE SEQUENCE [LARGE SCALE GENOMIC DNA]</scope>
    <source>
        <strain evidence="2 3">3A-2</strain>
    </source>
</reference>
<gene>
    <name evidence="2" type="ORF">OBBRIDRAFT_733931</name>
</gene>
<keyword evidence="3" id="KW-1185">Reference proteome</keyword>
<evidence type="ECO:0008006" key="4">
    <source>
        <dbReference type="Google" id="ProtNLM"/>
    </source>
</evidence>
<feature type="compositionally biased region" description="Basic residues" evidence="1">
    <location>
        <begin position="1"/>
        <end position="13"/>
    </location>
</feature>
<dbReference type="EMBL" id="KV722445">
    <property type="protein sequence ID" value="OCH88738.1"/>
    <property type="molecule type" value="Genomic_DNA"/>
</dbReference>
<dbReference type="Proteomes" id="UP000250043">
    <property type="component" value="Unassembled WGS sequence"/>
</dbReference>
<evidence type="ECO:0000256" key="1">
    <source>
        <dbReference type="SAM" id="MobiDB-lite"/>
    </source>
</evidence>
<dbReference type="AlphaFoldDB" id="A0A8E2DN01"/>
<name>A0A8E2DN01_9APHY</name>
<protein>
    <recommendedName>
        <fullName evidence="4">Clp1-like protein</fullName>
    </recommendedName>
</protein>
<proteinExistence type="predicted"/>
<accession>A0A8E2DN01</accession>
<dbReference type="OrthoDB" id="2523383at2759"/>
<sequence>MSHHHHHHHHGHRQAPALQLPRRLARPQFEEVSRDAIVALEPDLADVPMEYIRKHLAGQANGMITALNLLNIPSSLPSARLPRVIDVPVRPSASMPASDAFPTHILALSSSRAPSAPTTPTQMSYFQQIMGITGPDPSPTTVPLFAVHALVLTAHCTLLPSLRPTRPTVRGSNLPLPVIPLTVPSVETFHLLHAYLHTRRADQLLKSLLPSLASGLPSQSASTSTTTSYTAQFTQERLVRLAQALVQTAAQQGGAGGALSGLMMHTRVVNGLWRNACALGVFDPELWGVMDIAWEVVLMALNRAVERERA</sequence>
<feature type="region of interest" description="Disordered" evidence="1">
    <location>
        <begin position="1"/>
        <end position="20"/>
    </location>
</feature>